<dbReference type="SUPFAM" id="SSF52540">
    <property type="entry name" value="P-loop containing nucleoside triphosphate hydrolases"/>
    <property type="match status" value="1"/>
</dbReference>
<dbReference type="CDD" id="cd03224">
    <property type="entry name" value="ABC_TM1139_LivF_branched"/>
    <property type="match status" value="1"/>
</dbReference>
<comment type="similarity">
    <text evidence="1">Belongs to the ABC transporter superfamily.</text>
</comment>
<dbReference type="GO" id="GO:0015658">
    <property type="term" value="F:branched-chain amino acid transmembrane transporter activity"/>
    <property type="evidence" value="ECO:0007669"/>
    <property type="project" value="TreeGrafter"/>
</dbReference>
<dbReference type="EMBL" id="UINC01175569">
    <property type="protein sequence ID" value="SVD82250.1"/>
    <property type="molecule type" value="Genomic_DNA"/>
</dbReference>
<evidence type="ECO:0000259" key="6">
    <source>
        <dbReference type="PROSITE" id="PS50893"/>
    </source>
</evidence>
<dbReference type="SMART" id="SM00382">
    <property type="entry name" value="AAA"/>
    <property type="match status" value="1"/>
</dbReference>
<dbReference type="GO" id="GO:0015807">
    <property type="term" value="P:L-amino acid transport"/>
    <property type="evidence" value="ECO:0007669"/>
    <property type="project" value="TreeGrafter"/>
</dbReference>
<feature type="domain" description="ABC transporter" evidence="6">
    <location>
        <begin position="1"/>
        <end position="210"/>
    </location>
</feature>
<dbReference type="PANTHER" id="PTHR43820:SF8">
    <property type="entry name" value="ABC TRANSPORTER SUBSTRATE-BINDING PROTEIN"/>
    <property type="match status" value="1"/>
</dbReference>
<dbReference type="Pfam" id="PF00005">
    <property type="entry name" value="ABC_tran"/>
    <property type="match status" value="1"/>
</dbReference>
<dbReference type="InterPro" id="IPR027417">
    <property type="entry name" value="P-loop_NTPase"/>
</dbReference>
<evidence type="ECO:0000256" key="5">
    <source>
        <dbReference type="ARBA" id="ARBA00022970"/>
    </source>
</evidence>
<proteinExistence type="inferred from homology"/>
<name>A0A382YGN7_9ZZZZ</name>
<organism evidence="7">
    <name type="scientific">marine metagenome</name>
    <dbReference type="NCBI Taxonomy" id="408172"/>
    <lineage>
        <taxon>unclassified sequences</taxon>
        <taxon>metagenomes</taxon>
        <taxon>ecological metagenomes</taxon>
    </lineage>
</organism>
<evidence type="ECO:0000313" key="7">
    <source>
        <dbReference type="EMBL" id="SVD82250.1"/>
    </source>
</evidence>
<reference evidence="7" key="1">
    <citation type="submission" date="2018-05" db="EMBL/GenBank/DDBJ databases">
        <authorList>
            <person name="Lanie J.A."/>
            <person name="Ng W.-L."/>
            <person name="Kazmierczak K.M."/>
            <person name="Andrzejewski T.M."/>
            <person name="Davidsen T.M."/>
            <person name="Wayne K.J."/>
            <person name="Tettelin H."/>
            <person name="Glass J.I."/>
            <person name="Rusch D."/>
            <person name="Podicherti R."/>
            <person name="Tsui H.-C.T."/>
            <person name="Winkler M.E."/>
        </authorList>
    </citation>
    <scope>NUCLEOTIDE SEQUENCE</scope>
</reference>
<gene>
    <name evidence="7" type="ORF">METZ01_LOCUS435104</name>
</gene>
<keyword evidence="2" id="KW-0813">Transport</keyword>
<evidence type="ECO:0000256" key="4">
    <source>
        <dbReference type="ARBA" id="ARBA00022840"/>
    </source>
</evidence>
<dbReference type="PROSITE" id="PS50893">
    <property type="entry name" value="ABC_TRANSPORTER_2"/>
    <property type="match status" value="1"/>
</dbReference>
<dbReference type="GO" id="GO:0005524">
    <property type="term" value="F:ATP binding"/>
    <property type="evidence" value="ECO:0007669"/>
    <property type="project" value="UniProtKB-KW"/>
</dbReference>
<dbReference type="Gene3D" id="3.40.50.300">
    <property type="entry name" value="P-loop containing nucleotide triphosphate hydrolases"/>
    <property type="match status" value="1"/>
</dbReference>
<accession>A0A382YGN7</accession>
<feature type="non-terminal residue" evidence="7">
    <location>
        <position position="1"/>
    </location>
</feature>
<dbReference type="PANTHER" id="PTHR43820">
    <property type="entry name" value="HIGH-AFFINITY BRANCHED-CHAIN AMINO ACID TRANSPORT ATP-BINDING PROTEIN LIVF"/>
    <property type="match status" value="1"/>
</dbReference>
<dbReference type="InterPro" id="IPR052156">
    <property type="entry name" value="BCAA_Transport_ATP-bd_LivF"/>
</dbReference>
<evidence type="ECO:0000256" key="2">
    <source>
        <dbReference type="ARBA" id="ARBA00022448"/>
    </source>
</evidence>
<dbReference type="InterPro" id="IPR003439">
    <property type="entry name" value="ABC_transporter-like_ATP-bd"/>
</dbReference>
<keyword evidence="5" id="KW-0029">Amino-acid transport</keyword>
<dbReference type="GO" id="GO:0016887">
    <property type="term" value="F:ATP hydrolysis activity"/>
    <property type="evidence" value="ECO:0007669"/>
    <property type="project" value="InterPro"/>
</dbReference>
<evidence type="ECO:0000256" key="3">
    <source>
        <dbReference type="ARBA" id="ARBA00022741"/>
    </source>
</evidence>
<evidence type="ECO:0000256" key="1">
    <source>
        <dbReference type="ARBA" id="ARBA00005417"/>
    </source>
</evidence>
<keyword evidence="4" id="KW-0067">ATP-binding</keyword>
<keyword evidence="3" id="KW-0547">Nucleotide-binding</keyword>
<sequence length="223" mass="24436">KGQIIALLGGNGTGKSTLLKAISGLLTVWEGSIEFMGEGIQNQKPNIIVKKGLTQVTQGKDMYPAMTVEENLKIGAYTRSNKVEVAEDMKKVFDYFPVLGERRRQLAATLSGGEVQMLVIGRGLMSRPKLMMLDEPSSALAPKVVLDIFNIINRINKNEGITLLLVEQNVRMALLLAEYGYIIRDGVIYLEGKSEDLINDDNVRLAYLGGTVADSDSAITKKM</sequence>
<dbReference type="AlphaFoldDB" id="A0A382YGN7"/>
<protein>
    <recommendedName>
        <fullName evidence="6">ABC transporter domain-containing protein</fullName>
    </recommendedName>
</protein>
<dbReference type="InterPro" id="IPR003593">
    <property type="entry name" value="AAA+_ATPase"/>
</dbReference>